<dbReference type="PRINTS" id="PR00081">
    <property type="entry name" value="GDHRDH"/>
</dbReference>
<organism evidence="4 5">
    <name type="scientific">Gordonia liuliyuniae</name>
    <dbReference type="NCBI Taxonomy" id="2911517"/>
    <lineage>
        <taxon>Bacteria</taxon>
        <taxon>Bacillati</taxon>
        <taxon>Actinomycetota</taxon>
        <taxon>Actinomycetes</taxon>
        <taxon>Mycobacteriales</taxon>
        <taxon>Gordoniaceae</taxon>
        <taxon>Gordonia</taxon>
    </lineage>
</organism>
<name>A0ABS9IWU4_9ACTN</name>
<evidence type="ECO:0000256" key="2">
    <source>
        <dbReference type="ARBA" id="ARBA00023002"/>
    </source>
</evidence>
<sequence>MDLKLTGKTAVVTGASKGIGLETARLLAKEGATVHGIARTAPAPVTGVSFLSRDLTDEAAATDLAELVGPVDILVNNLGAVLPRSMYAGGFLAIDVTAWRATFELNLFATVRVTQAFLPSLLSRRGVVVNVSSIGARAAYQPVDYGAAKAALTNMSKALSEEFGDRGLRSVTVTPGPTRTANWADPNGYAGHLAEQAGVSLDEFVQAVPDAMSIASGRLSEPAETAALIAFLASPRAANLTGADFIADGGTLKAV</sequence>
<dbReference type="Proteomes" id="UP001200110">
    <property type="component" value="Unassembled WGS sequence"/>
</dbReference>
<evidence type="ECO:0000256" key="3">
    <source>
        <dbReference type="RuleBase" id="RU000363"/>
    </source>
</evidence>
<protein>
    <submittedName>
        <fullName evidence="4">SDR family oxidoreductase</fullName>
    </submittedName>
</protein>
<dbReference type="Gene3D" id="3.40.50.720">
    <property type="entry name" value="NAD(P)-binding Rossmann-like Domain"/>
    <property type="match status" value="1"/>
</dbReference>
<dbReference type="InterPro" id="IPR036291">
    <property type="entry name" value="NAD(P)-bd_dom_sf"/>
</dbReference>
<evidence type="ECO:0000313" key="5">
    <source>
        <dbReference type="Proteomes" id="UP001200110"/>
    </source>
</evidence>
<proteinExistence type="inferred from homology"/>
<dbReference type="CDD" id="cd05233">
    <property type="entry name" value="SDR_c"/>
    <property type="match status" value="1"/>
</dbReference>
<comment type="similarity">
    <text evidence="1 3">Belongs to the short-chain dehydrogenases/reductases (SDR) family.</text>
</comment>
<comment type="caution">
    <text evidence="4">The sequence shown here is derived from an EMBL/GenBank/DDBJ whole genome shotgun (WGS) entry which is preliminary data.</text>
</comment>
<reference evidence="4 5" key="1">
    <citation type="submission" date="2022-01" db="EMBL/GenBank/DDBJ databases">
        <authorList>
            <person name="Huang Y."/>
        </authorList>
    </citation>
    <scope>NUCLEOTIDE SEQUENCE [LARGE SCALE GENOMIC DNA]</scope>
    <source>
        <strain evidence="4 5">HY366</strain>
    </source>
</reference>
<dbReference type="EMBL" id="JAKKOR010000012">
    <property type="protein sequence ID" value="MCF8590038.1"/>
    <property type="molecule type" value="Genomic_DNA"/>
</dbReference>
<keyword evidence="5" id="KW-1185">Reference proteome</keyword>
<dbReference type="PANTHER" id="PTHR42760">
    <property type="entry name" value="SHORT-CHAIN DEHYDROGENASES/REDUCTASES FAMILY MEMBER"/>
    <property type="match status" value="1"/>
</dbReference>
<dbReference type="Pfam" id="PF00106">
    <property type="entry name" value="adh_short"/>
    <property type="match status" value="1"/>
</dbReference>
<accession>A0ABS9IWU4</accession>
<evidence type="ECO:0000256" key="1">
    <source>
        <dbReference type="ARBA" id="ARBA00006484"/>
    </source>
</evidence>
<gene>
    <name evidence="4" type="ORF">L5G33_16405</name>
</gene>
<dbReference type="SUPFAM" id="SSF51735">
    <property type="entry name" value="NAD(P)-binding Rossmann-fold domains"/>
    <property type="match status" value="1"/>
</dbReference>
<dbReference type="PRINTS" id="PR00080">
    <property type="entry name" value="SDRFAMILY"/>
</dbReference>
<keyword evidence="2" id="KW-0560">Oxidoreductase</keyword>
<evidence type="ECO:0000313" key="4">
    <source>
        <dbReference type="EMBL" id="MCF8590038.1"/>
    </source>
</evidence>
<dbReference type="PANTHER" id="PTHR42760:SF133">
    <property type="entry name" value="3-OXOACYL-[ACYL-CARRIER-PROTEIN] REDUCTASE"/>
    <property type="match status" value="1"/>
</dbReference>
<dbReference type="RefSeq" id="WP_236999236.1">
    <property type="nucleotide sequence ID" value="NZ_JAKKOR010000012.1"/>
</dbReference>
<dbReference type="InterPro" id="IPR002347">
    <property type="entry name" value="SDR_fam"/>
</dbReference>